<accession>A0ABV4GPZ9</accession>
<gene>
    <name evidence="1" type="ORF">ABH992_005534</name>
</gene>
<dbReference type="Proteomes" id="UP001565474">
    <property type="component" value="Unassembled WGS sequence"/>
</dbReference>
<protein>
    <submittedName>
        <fullName evidence="1">Uncharacterized protein</fullName>
    </submittedName>
</protein>
<dbReference type="EMBL" id="JBGBZN010000002">
    <property type="protein sequence ID" value="MEY9473135.1"/>
    <property type="molecule type" value="Genomic_DNA"/>
</dbReference>
<sequence length="56" mass="6312">MAVLNKVAHTEVKTLRFWTIVCATFNPWLKRPYRRDAKPGFLELSGGLASVVTHGQ</sequence>
<name>A0ABV4GPZ9_9BRAD</name>
<comment type="caution">
    <text evidence="1">The sequence shown here is derived from an EMBL/GenBank/DDBJ whole genome shotgun (WGS) entry which is preliminary data.</text>
</comment>
<proteinExistence type="predicted"/>
<evidence type="ECO:0000313" key="1">
    <source>
        <dbReference type="EMBL" id="MEY9473135.1"/>
    </source>
</evidence>
<organism evidence="1 2">
    <name type="scientific">Bradyrhizobium yuanmingense</name>
    <dbReference type="NCBI Taxonomy" id="108015"/>
    <lineage>
        <taxon>Bacteria</taxon>
        <taxon>Pseudomonadati</taxon>
        <taxon>Pseudomonadota</taxon>
        <taxon>Alphaproteobacteria</taxon>
        <taxon>Hyphomicrobiales</taxon>
        <taxon>Nitrobacteraceae</taxon>
        <taxon>Bradyrhizobium</taxon>
    </lineage>
</organism>
<evidence type="ECO:0000313" key="2">
    <source>
        <dbReference type="Proteomes" id="UP001565474"/>
    </source>
</evidence>
<reference evidence="1 2" key="1">
    <citation type="submission" date="2024-07" db="EMBL/GenBank/DDBJ databases">
        <title>Genomic Encyclopedia of Type Strains, Phase V (KMG-V): Genome sequencing to study the core and pangenomes of soil and plant-associated prokaryotes.</title>
        <authorList>
            <person name="Whitman W."/>
        </authorList>
    </citation>
    <scope>NUCLEOTIDE SEQUENCE [LARGE SCALE GENOMIC DNA]</scope>
    <source>
        <strain evidence="1 2">USDA 222</strain>
    </source>
</reference>
<keyword evidence="2" id="KW-1185">Reference proteome</keyword>